<dbReference type="AlphaFoldDB" id="A0A2N8HGV0"/>
<dbReference type="Proteomes" id="UP000236000">
    <property type="component" value="Unassembled WGS sequence"/>
</dbReference>
<gene>
    <name evidence="1" type="ORF">CXU22_00525</name>
</gene>
<dbReference type="EMBL" id="PJKA01000002">
    <property type="protein sequence ID" value="PNC20306.1"/>
    <property type="molecule type" value="Genomic_DNA"/>
</dbReference>
<proteinExistence type="predicted"/>
<evidence type="ECO:0000313" key="2">
    <source>
        <dbReference type="Proteomes" id="UP000236000"/>
    </source>
</evidence>
<comment type="caution">
    <text evidence="1">The sequence shown here is derived from an EMBL/GenBank/DDBJ whole genome shotgun (WGS) entry which is preliminary data.</text>
</comment>
<accession>A0A2N8HGV0</accession>
<sequence>MAVEISPFFSSSSGGSSGCGIDVLPPVPCFFFLERAVFSEEEKAPFLYEKGCPTRGSRP</sequence>
<protein>
    <submittedName>
        <fullName evidence="1">Uncharacterized protein</fullName>
    </submittedName>
</protein>
<evidence type="ECO:0000313" key="1">
    <source>
        <dbReference type="EMBL" id="PNC20306.1"/>
    </source>
</evidence>
<name>A0A2N8HGV0_9BACT</name>
<organism evidence="1 2">
    <name type="scientific">Akkermansia muciniphila</name>
    <dbReference type="NCBI Taxonomy" id="239935"/>
    <lineage>
        <taxon>Bacteria</taxon>
        <taxon>Pseudomonadati</taxon>
        <taxon>Verrucomicrobiota</taxon>
        <taxon>Verrucomicrobiia</taxon>
        <taxon>Verrucomicrobiales</taxon>
        <taxon>Akkermansiaceae</taxon>
        <taxon>Akkermansia</taxon>
    </lineage>
</organism>
<reference evidence="1 2" key="1">
    <citation type="journal article" date="2017" name="BMC Genomics">
        <title>Genome sequencing of 39 Akkermansia muciniphila isolates reveals its population structure, genomic and functional diverisity, and global distribution in mammalian gut microbiotas.</title>
        <authorList>
            <person name="Guo X."/>
            <person name="Li S."/>
            <person name="Zhang J."/>
            <person name="Wu F."/>
            <person name="Li X."/>
            <person name="Wu D."/>
            <person name="Zhang M."/>
            <person name="Ou Z."/>
            <person name="Jie Z."/>
            <person name="Yan Q."/>
            <person name="Li P."/>
            <person name="Yi J."/>
            <person name="Peng Y."/>
        </authorList>
    </citation>
    <scope>NUCLEOTIDE SEQUENCE [LARGE SCALE GENOMIC DNA]</scope>
    <source>
        <strain evidence="1 2">GP24</strain>
    </source>
</reference>